<reference evidence="1 2" key="1">
    <citation type="submission" date="2013-07" db="EMBL/GenBank/DDBJ databases">
        <title>Draft genome sequence of Pseudoalteromonas luteoviolacea 2ta16.</title>
        <authorList>
            <person name="Allen E.E."/>
            <person name="Azam F."/>
            <person name="Podell S."/>
        </authorList>
    </citation>
    <scope>NUCLEOTIDE SEQUENCE [LARGE SCALE GENOMIC DNA]</scope>
    <source>
        <strain evidence="1 2">2ta16</strain>
    </source>
</reference>
<organism evidence="1 2">
    <name type="scientific">Pseudoalteromonas luteoviolacea (strain 2ta16)</name>
    <dbReference type="NCBI Taxonomy" id="1353533"/>
    <lineage>
        <taxon>Bacteria</taxon>
        <taxon>Pseudomonadati</taxon>
        <taxon>Pseudomonadota</taxon>
        <taxon>Gammaproteobacteria</taxon>
        <taxon>Alteromonadales</taxon>
        <taxon>Pseudoalteromonadaceae</taxon>
        <taxon>Pseudoalteromonas</taxon>
    </lineage>
</organism>
<proteinExistence type="predicted"/>
<dbReference type="EMBL" id="AUSV01000021">
    <property type="protein sequence ID" value="ESP94160.1"/>
    <property type="molecule type" value="Genomic_DNA"/>
</dbReference>
<evidence type="ECO:0000313" key="2">
    <source>
        <dbReference type="Proteomes" id="UP000017820"/>
    </source>
</evidence>
<evidence type="ECO:0000313" key="1">
    <source>
        <dbReference type="EMBL" id="ESP94160.1"/>
    </source>
</evidence>
<dbReference type="PATRIC" id="fig|1353533.3.peg.1455"/>
<accession>V4HTK4</accession>
<protein>
    <submittedName>
        <fullName evidence="1">Uncharacterized protein</fullName>
    </submittedName>
</protein>
<comment type="caution">
    <text evidence="1">The sequence shown here is derived from an EMBL/GenBank/DDBJ whole genome shotgun (WGS) entry which is preliminary data.</text>
</comment>
<dbReference type="Proteomes" id="UP000017820">
    <property type="component" value="Unassembled WGS sequence"/>
</dbReference>
<sequence>MATRSTSMTQEIVLQSINCLLIYNYMFIKCELKVR</sequence>
<dbReference type="AlphaFoldDB" id="V4HTK4"/>
<name>V4HTK4_PSEL2</name>
<gene>
    <name evidence="1" type="ORF">PL2TA16_02410</name>
</gene>